<dbReference type="InterPro" id="IPR050498">
    <property type="entry name" value="Ycf3"/>
</dbReference>
<keyword evidence="5" id="KW-1185">Reference proteome</keyword>
<reference evidence="4 5" key="1">
    <citation type="submission" date="2016-11" db="EMBL/GenBank/DDBJ databases">
        <title>Trade-off between light-utilization and light-protection in marine flavobacteria.</title>
        <authorList>
            <person name="Kumagai Y."/>
        </authorList>
    </citation>
    <scope>NUCLEOTIDE SEQUENCE [LARGE SCALE GENOMIC DNA]</scope>
    <source>
        <strain evidence="4 5">NBRC 107741</strain>
    </source>
</reference>
<accession>A0A2S7KTQ9</accession>
<dbReference type="PANTHER" id="PTHR44858">
    <property type="entry name" value="TETRATRICOPEPTIDE REPEAT PROTEIN 6"/>
    <property type="match status" value="1"/>
</dbReference>
<dbReference type="InterPro" id="IPR011990">
    <property type="entry name" value="TPR-like_helical_dom_sf"/>
</dbReference>
<keyword evidence="1" id="KW-0677">Repeat</keyword>
<proteinExistence type="predicted"/>
<organism evidence="4 5">
    <name type="scientific">Aureitalea marina</name>
    <dbReference type="NCBI Taxonomy" id="930804"/>
    <lineage>
        <taxon>Bacteria</taxon>
        <taxon>Pseudomonadati</taxon>
        <taxon>Bacteroidota</taxon>
        <taxon>Flavobacteriia</taxon>
        <taxon>Flavobacteriales</taxon>
        <taxon>Flavobacteriaceae</taxon>
        <taxon>Aureitalea</taxon>
    </lineage>
</organism>
<evidence type="ECO:0000256" key="2">
    <source>
        <dbReference type="ARBA" id="ARBA00022803"/>
    </source>
</evidence>
<evidence type="ECO:0000256" key="1">
    <source>
        <dbReference type="ARBA" id="ARBA00022737"/>
    </source>
</evidence>
<evidence type="ECO:0000313" key="4">
    <source>
        <dbReference type="EMBL" id="PQB06000.1"/>
    </source>
</evidence>
<sequence length="330" mass="37712">MQPVILLILITLLHACKKKEATNDLVNDQTIQTEIAEELESQDYQAISLLGDTLIPAEPSEKLLNQLKEKREAFQQDPMNLENIIWFGRFTAYSGQYREAINIYSEGLQQFPDESRLLRHRGHRWITLREFDKAIADLGRAAELIKGKENMVEQDGMPNELGIPVSSMHGNIYYHLGLAYYLNGEYEQSLMAYQKCLETSPNPDNVVSATHWIYMNLQLLGRPDEANEALNRISPDMKIIENQAYFTACLFYQGELKLQDIYDPQQEASPSGSALLYGIGNWYMYNGMNQEGRRIFEEMVSRPDWASFGHIAAEADLARQNFNPGNGGRM</sequence>
<dbReference type="Gene3D" id="1.25.40.10">
    <property type="entry name" value="Tetratricopeptide repeat domain"/>
    <property type="match status" value="1"/>
</dbReference>
<dbReference type="EMBL" id="MQUB01000001">
    <property type="protein sequence ID" value="PQB06000.1"/>
    <property type="molecule type" value="Genomic_DNA"/>
</dbReference>
<dbReference type="SMART" id="SM00028">
    <property type="entry name" value="TPR"/>
    <property type="match status" value="2"/>
</dbReference>
<dbReference type="PROSITE" id="PS50293">
    <property type="entry name" value="TPR_REGION"/>
    <property type="match status" value="1"/>
</dbReference>
<gene>
    <name evidence="4" type="ORF">BST85_07560</name>
</gene>
<dbReference type="Pfam" id="PF00515">
    <property type="entry name" value="TPR_1"/>
    <property type="match status" value="1"/>
</dbReference>
<dbReference type="InterPro" id="IPR019734">
    <property type="entry name" value="TPR_rpt"/>
</dbReference>
<protein>
    <submittedName>
        <fullName evidence="4">Uncharacterized protein</fullName>
    </submittedName>
</protein>
<dbReference type="PANTHER" id="PTHR44858:SF1">
    <property type="entry name" value="UDP-N-ACETYLGLUCOSAMINE--PEPTIDE N-ACETYLGLUCOSAMINYLTRANSFERASE SPINDLY-RELATED"/>
    <property type="match status" value="1"/>
</dbReference>
<dbReference type="SUPFAM" id="SSF48452">
    <property type="entry name" value="TPR-like"/>
    <property type="match status" value="1"/>
</dbReference>
<dbReference type="PROSITE" id="PS50005">
    <property type="entry name" value="TPR"/>
    <property type="match status" value="1"/>
</dbReference>
<dbReference type="AlphaFoldDB" id="A0A2S7KTQ9"/>
<comment type="caution">
    <text evidence="4">The sequence shown here is derived from an EMBL/GenBank/DDBJ whole genome shotgun (WGS) entry which is preliminary data.</text>
</comment>
<feature type="repeat" description="TPR" evidence="3">
    <location>
        <begin position="170"/>
        <end position="203"/>
    </location>
</feature>
<name>A0A2S7KTQ9_9FLAO</name>
<evidence type="ECO:0000313" key="5">
    <source>
        <dbReference type="Proteomes" id="UP000239800"/>
    </source>
</evidence>
<evidence type="ECO:0000256" key="3">
    <source>
        <dbReference type="PROSITE-ProRule" id="PRU00339"/>
    </source>
</evidence>
<keyword evidence="2 3" id="KW-0802">TPR repeat</keyword>
<dbReference type="Proteomes" id="UP000239800">
    <property type="component" value="Unassembled WGS sequence"/>
</dbReference>